<feature type="active site" description="Acyl-thioester intermediate" evidence="2">
    <location>
        <position position="276"/>
    </location>
</feature>
<dbReference type="InterPro" id="IPR042003">
    <property type="entry name" value="Sortase_E"/>
</dbReference>
<dbReference type="Proteomes" id="UP000326464">
    <property type="component" value="Unassembled WGS sequence"/>
</dbReference>
<dbReference type="InterPro" id="IPR005754">
    <property type="entry name" value="Sortase"/>
</dbReference>
<dbReference type="OrthoDB" id="5242879at2"/>
<dbReference type="NCBIfam" id="TIGR01076">
    <property type="entry name" value="sortase_fam"/>
    <property type="match status" value="1"/>
</dbReference>
<evidence type="ECO:0000256" key="1">
    <source>
        <dbReference type="ARBA" id="ARBA00022801"/>
    </source>
</evidence>
<dbReference type="Pfam" id="PF04203">
    <property type="entry name" value="Sortase"/>
    <property type="match status" value="1"/>
</dbReference>
<keyword evidence="1" id="KW-0378">Hydrolase</keyword>
<proteinExistence type="predicted"/>
<sequence length="317" mass="33904">MVSLAARRCPGPQDILREKRHPAARFSDDSSQEPRPISASRAAGAAVARSTLDAAPATGADRGAVRRRRSPLQLIVQIVGELLITAGLVLLLFVAWELWWTNIDADIKQDQALEEFFSDVPVPPATAGPAPSAGSVPPVGEDFGEPAVLEQAALTGTFGVAYIPRFGEDYSRPITAGVGTEVLDNLGLGHYPGTAAPGQVGNIALAGHRQTHGQVLDQIHTLVPGDRIYLQTRDGYYTYVFRNTEIVLPDQVDVIAPVPTDPAAEPVDRILTLTSCNPRFGAQERIIAYSVMESWRPPEAGPPPEIAEQVARTAGRG</sequence>
<evidence type="ECO:0000313" key="5">
    <source>
        <dbReference type="EMBL" id="MPY10638.1"/>
    </source>
</evidence>
<reference evidence="6" key="1">
    <citation type="submission" date="2019-07" db="EMBL/GenBank/DDBJ databases">
        <title>Arthrobacter KR32 sp. nov., isolated from mountain cheese made of cows milk.</title>
        <authorList>
            <person name="Flegler A."/>
        </authorList>
    </citation>
    <scope>NUCLEOTIDE SEQUENCE [LARGE SCALE GENOMIC DNA]</scope>
    <source>
        <strain evidence="6">KR32</strain>
    </source>
</reference>
<dbReference type="InterPro" id="IPR023365">
    <property type="entry name" value="Sortase_dom-sf"/>
</dbReference>
<evidence type="ECO:0000256" key="3">
    <source>
        <dbReference type="SAM" id="MobiDB-lite"/>
    </source>
</evidence>
<protein>
    <submittedName>
        <fullName evidence="5">Class E sortase</fullName>
    </submittedName>
</protein>
<keyword evidence="4" id="KW-0812">Transmembrane</keyword>
<name>A0A7X1NPN8_9MICC</name>
<dbReference type="CDD" id="cd05830">
    <property type="entry name" value="Sortase_E"/>
    <property type="match status" value="1"/>
</dbReference>
<keyword evidence="6" id="KW-1185">Reference proteome</keyword>
<keyword evidence="4" id="KW-1133">Transmembrane helix</keyword>
<feature type="active site" description="Proton donor/acceptor" evidence="2">
    <location>
        <position position="208"/>
    </location>
</feature>
<gene>
    <name evidence="5" type="ORF">FNH21_07870</name>
</gene>
<dbReference type="InterPro" id="IPR053465">
    <property type="entry name" value="Sortase_Class_E"/>
</dbReference>
<dbReference type="NCBIfam" id="NF033747">
    <property type="entry name" value="class_E_sortase"/>
    <property type="match status" value="1"/>
</dbReference>
<dbReference type="AlphaFoldDB" id="A0A7X1NPN8"/>
<dbReference type="EMBL" id="VJXX01000001">
    <property type="protein sequence ID" value="MPY10638.1"/>
    <property type="molecule type" value="Genomic_DNA"/>
</dbReference>
<evidence type="ECO:0000256" key="2">
    <source>
        <dbReference type="PIRSR" id="PIRSR605754-1"/>
    </source>
</evidence>
<dbReference type="Gene3D" id="2.40.260.10">
    <property type="entry name" value="Sortase"/>
    <property type="match status" value="1"/>
</dbReference>
<keyword evidence="4" id="KW-0472">Membrane</keyword>
<feature type="transmembrane region" description="Helical" evidence="4">
    <location>
        <begin position="74"/>
        <end position="99"/>
    </location>
</feature>
<dbReference type="SUPFAM" id="SSF63817">
    <property type="entry name" value="Sortase"/>
    <property type="match status" value="1"/>
</dbReference>
<evidence type="ECO:0000256" key="4">
    <source>
        <dbReference type="SAM" id="Phobius"/>
    </source>
</evidence>
<dbReference type="GO" id="GO:0016787">
    <property type="term" value="F:hydrolase activity"/>
    <property type="evidence" value="ECO:0007669"/>
    <property type="project" value="UniProtKB-KW"/>
</dbReference>
<feature type="region of interest" description="Disordered" evidence="3">
    <location>
        <begin position="297"/>
        <end position="317"/>
    </location>
</feature>
<evidence type="ECO:0000313" key="6">
    <source>
        <dbReference type="Proteomes" id="UP000326464"/>
    </source>
</evidence>
<organism evidence="5 6">
    <name type="scientific">Arthrobacter bussei</name>
    <dbReference type="NCBI Taxonomy" id="2594179"/>
    <lineage>
        <taxon>Bacteria</taxon>
        <taxon>Bacillati</taxon>
        <taxon>Actinomycetota</taxon>
        <taxon>Actinomycetes</taxon>
        <taxon>Micrococcales</taxon>
        <taxon>Micrococcaceae</taxon>
        <taxon>Arthrobacter</taxon>
    </lineage>
</organism>
<feature type="region of interest" description="Disordered" evidence="3">
    <location>
        <begin position="1"/>
        <end position="43"/>
    </location>
</feature>
<comment type="caution">
    <text evidence="5">The sequence shown here is derived from an EMBL/GenBank/DDBJ whole genome shotgun (WGS) entry which is preliminary data.</text>
</comment>
<accession>A0A7X1NPN8</accession>